<dbReference type="GO" id="GO:0042371">
    <property type="term" value="P:vitamin K biosynthetic process"/>
    <property type="evidence" value="ECO:0007669"/>
    <property type="project" value="TreeGrafter"/>
</dbReference>
<dbReference type="Pfam" id="PF01040">
    <property type="entry name" value="UbiA"/>
    <property type="match status" value="1"/>
</dbReference>
<reference evidence="9" key="1">
    <citation type="submission" date="2017-05" db="EMBL/GenBank/DDBJ databases">
        <authorList>
            <consortium name="The Broad Institute Genomics Platform"/>
            <consortium name="The Broad Institute Genomic Center for Infectious Diseases"/>
            <person name="Earl A."/>
            <person name="Manson A."/>
            <person name="Schwartman J."/>
            <person name="Gilmore M."/>
            <person name="Abouelleil A."/>
            <person name="Cao P."/>
            <person name="Chapman S."/>
            <person name="Cusick C."/>
            <person name="Shea T."/>
            <person name="Young S."/>
            <person name="Neafsey D."/>
            <person name="Nusbaum C."/>
            <person name="Birren B."/>
        </authorList>
    </citation>
    <scope>NUCLEOTIDE SEQUENCE</scope>
    <source>
        <strain evidence="9">7F3_DIV0205</strain>
    </source>
</reference>
<dbReference type="InterPro" id="IPR026046">
    <property type="entry name" value="UBIAD1"/>
</dbReference>
<keyword evidence="3" id="KW-0474">Menaquinone biosynthesis</keyword>
<evidence type="ECO:0000256" key="4">
    <source>
        <dbReference type="ARBA" id="ARBA00022679"/>
    </source>
</evidence>
<feature type="transmembrane region" description="Helical" evidence="8">
    <location>
        <begin position="144"/>
        <end position="162"/>
    </location>
</feature>
<dbReference type="InterPro" id="IPR044878">
    <property type="entry name" value="UbiA_sf"/>
</dbReference>
<keyword evidence="5 8" id="KW-0812">Transmembrane</keyword>
<evidence type="ECO:0000256" key="2">
    <source>
        <dbReference type="ARBA" id="ARBA00004863"/>
    </source>
</evidence>
<sequence>MTLKILWELGEIYTTPLDWFLVLLGMAYSSYAQGSFFNWRILIFLIVLFLYHITMNVFNNYMDYQNAKDDHYKKQTSTVSKWNLSLKTVKRIFLFFLFISLFFGAILVFSTDGLVLILGLVGYYVGFGYSYGRRPINSLPIAETIPAVLSGFMIPIISAYLANYGASSLTLHSLWGMLMAFMPMFFCMFNNLLANNTCDLEEDIKNGRKTLVYYIGKKNSVLLLILLTCLSYVSILVAVYFNQAPVLTLGMMLLFPITLNVLRPYFKQQIKKQTFPLVLKGMSLIMLGYPVVYWIGSFINQQ</sequence>
<evidence type="ECO:0000256" key="5">
    <source>
        <dbReference type="ARBA" id="ARBA00022692"/>
    </source>
</evidence>
<comment type="subcellular location">
    <subcellularLocation>
        <location evidence="1">Membrane</location>
        <topology evidence="1">Multi-pass membrane protein</topology>
    </subcellularLocation>
</comment>
<feature type="transmembrane region" description="Helical" evidence="8">
    <location>
        <begin position="92"/>
        <end position="109"/>
    </location>
</feature>
<feature type="transmembrane region" description="Helical" evidence="8">
    <location>
        <begin position="247"/>
        <end position="265"/>
    </location>
</feature>
<protein>
    <submittedName>
        <fullName evidence="9">1,4-dihydroxy-2-naphthoate octaprenyltransferase</fullName>
    </submittedName>
</protein>
<evidence type="ECO:0000256" key="1">
    <source>
        <dbReference type="ARBA" id="ARBA00004141"/>
    </source>
</evidence>
<dbReference type="CDD" id="cd13962">
    <property type="entry name" value="PT_UbiA_UBIAD1"/>
    <property type="match status" value="1"/>
</dbReference>
<keyword evidence="6 8" id="KW-1133">Transmembrane helix</keyword>
<dbReference type="PANTHER" id="PTHR13929">
    <property type="entry name" value="1,4-DIHYDROXY-2-NAPHTHOATE OCTAPRENYLTRANSFERASE"/>
    <property type="match status" value="1"/>
</dbReference>
<keyword evidence="10" id="KW-1185">Reference proteome</keyword>
<evidence type="ECO:0000313" key="10">
    <source>
        <dbReference type="Proteomes" id="UP000194948"/>
    </source>
</evidence>
<dbReference type="GO" id="GO:0016020">
    <property type="term" value="C:membrane"/>
    <property type="evidence" value="ECO:0007669"/>
    <property type="project" value="UniProtKB-SubCell"/>
</dbReference>
<feature type="transmembrane region" description="Helical" evidence="8">
    <location>
        <begin position="174"/>
        <end position="193"/>
    </location>
</feature>
<proteinExistence type="predicted"/>
<dbReference type="InterPro" id="IPR000537">
    <property type="entry name" value="UbiA_prenyltransferase"/>
</dbReference>
<comment type="pathway">
    <text evidence="2">Quinol/quinone metabolism; menaquinone biosynthesis.</text>
</comment>
<organism evidence="9 10">
    <name type="scientific">Candidatus Enterococcus palustris</name>
    <dbReference type="NCBI Taxonomy" id="1834189"/>
    <lineage>
        <taxon>Bacteria</taxon>
        <taxon>Bacillati</taxon>
        <taxon>Bacillota</taxon>
        <taxon>Bacilli</taxon>
        <taxon>Lactobacillales</taxon>
        <taxon>Enterococcaceae</taxon>
        <taxon>Enterococcus</taxon>
    </lineage>
</organism>
<dbReference type="Proteomes" id="UP000194948">
    <property type="component" value="Chromosome"/>
</dbReference>
<accession>A0AAQ3Y770</accession>
<feature type="transmembrane region" description="Helical" evidence="8">
    <location>
        <begin position="115"/>
        <end position="132"/>
    </location>
</feature>
<dbReference type="EMBL" id="CP147244">
    <property type="protein sequence ID" value="WYK00669.1"/>
    <property type="molecule type" value="Genomic_DNA"/>
</dbReference>
<dbReference type="GO" id="GO:0009234">
    <property type="term" value="P:menaquinone biosynthetic process"/>
    <property type="evidence" value="ECO:0007669"/>
    <property type="project" value="UniProtKB-KW"/>
</dbReference>
<dbReference type="RefSeq" id="WP_086314175.1">
    <property type="nucleotide sequence ID" value="NZ_CP147244.1"/>
</dbReference>
<feature type="transmembrane region" description="Helical" evidence="8">
    <location>
        <begin position="221"/>
        <end position="241"/>
    </location>
</feature>
<keyword evidence="4" id="KW-0808">Transferase</keyword>
<evidence type="ECO:0000313" key="9">
    <source>
        <dbReference type="EMBL" id="WYK00669.1"/>
    </source>
</evidence>
<evidence type="ECO:0000256" key="8">
    <source>
        <dbReference type="SAM" id="Phobius"/>
    </source>
</evidence>
<gene>
    <name evidence="9" type="ORF">A5821_001767</name>
</gene>
<feature type="transmembrane region" description="Helical" evidence="8">
    <location>
        <begin position="37"/>
        <end position="58"/>
    </location>
</feature>
<dbReference type="Gene3D" id="1.10.357.140">
    <property type="entry name" value="UbiA prenyltransferase"/>
    <property type="match status" value="1"/>
</dbReference>
<dbReference type="GO" id="GO:0004659">
    <property type="term" value="F:prenyltransferase activity"/>
    <property type="evidence" value="ECO:0007669"/>
    <property type="project" value="InterPro"/>
</dbReference>
<reference evidence="9" key="2">
    <citation type="submission" date="2024-03" db="EMBL/GenBank/DDBJ databases">
        <title>The Genome Sequence of Enterococcus sp. DIV0205d.</title>
        <authorList>
            <consortium name="The Broad Institute Genomics Platform"/>
            <consortium name="The Broad Institute Microbial Omics Core"/>
            <consortium name="The Broad Institute Genomic Center for Infectious Diseases"/>
            <person name="Earl A."/>
            <person name="Manson A."/>
            <person name="Gilmore M."/>
            <person name="Schwartman J."/>
            <person name="Shea T."/>
            <person name="Abouelleil A."/>
            <person name="Cao P."/>
            <person name="Chapman S."/>
            <person name="Cusick C."/>
            <person name="Young S."/>
            <person name="Neafsey D."/>
            <person name="Nusbaum C."/>
            <person name="Birren B."/>
        </authorList>
    </citation>
    <scope>NUCLEOTIDE SEQUENCE</scope>
    <source>
        <strain evidence="9">7F3_DIV0205</strain>
    </source>
</reference>
<keyword evidence="7 8" id="KW-0472">Membrane</keyword>
<feature type="transmembrane region" description="Helical" evidence="8">
    <location>
        <begin position="277"/>
        <end position="296"/>
    </location>
</feature>
<evidence type="ECO:0000256" key="6">
    <source>
        <dbReference type="ARBA" id="ARBA00022989"/>
    </source>
</evidence>
<evidence type="ECO:0000256" key="7">
    <source>
        <dbReference type="ARBA" id="ARBA00023136"/>
    </source>
</evidence>
<name>A0AAQ3Y770_9ENTE</name>
<evidence type="ECO:0000256" key="3">
    <source>
        <dbReference type="ARBA" id="ARBA00022428"/>
    </source>
</evidence>
<dbReference type="AlphaFoldDB" id="A0AAQ3Y770"/>
<dbReference type="PANTHER" id="PTHR13929:SF0">
    <property type="entry name" value="UBIA PRENYLTRANSFERASE DOMAIN-CONTAINING PROTEIN 1"/>
    <property type="match status" value="1"/>
</dbReference>